<feature type="transmembrane region" description="Helical" evidence="7">
    <location>
        <begin position="404"/>
        <end position="426"/>
    </location>
</feature>
<feature type="transmembrane region" description="Helical" evidence="7">
    <location>
        <begin position="338"/>
        <end position="356"/>
    </location>
</feature>
<name>A0ABP6RRQ3_9PSEU</name>
<reference evidence="10" key="1">
    <citation type="journal article" date="2019" name="Int. J. Syst. Evol. Microbiol.">
        <title>The Global Catalogue of Microorganisms (GCM) 10K type strain sequencing project: providing services to taxonomists for standard genome sequencing and annotation.</title>
        <authorList>
            <consortium name="The Broad Institute Genomics Platform"/>
            <consortium name="The Broad Institute Genome Sequencing Center for Infectious Disease"/>
            <person name="Wu L."/>
            <person name="Ma J."/>
        </authorList>
    </citation>
    <scope>NUCLEOTIDE SEQUENCE [LARGE SCALE GENOMIC DNA]</scope>
    <source>
        <strain evidence="10">JCM 9687</strain>
    </source>
</reference>
<feature type="transmembrane region" description="Helical" evidence="7">
    <location>
        <begin position="192"/>
        <end position="211"/>
    </location>
</feature>
<dbReference type="PANTHER" id="PTHR43045">
    <property type="entry name" value="SHIKIMATE TRANSPORTER"/>
    <property type="match status" value="1"/>
</dbReference>
<feature type="transmembrane region" description="Helical" evidence="7">
    <location>
        <begin position="377"/>
        <end position="398"/>
    </location>
</feature>
<keyword evidence="5 7" id="KW-1133">Transmembrane helix</keyword>
<comment type="subcellular location">
    <subcellularLocation>
        <location evidence="1">Cell membrane</location>
        <topology evidence="1">Multi-pass membrane protein</topology>
    </subcellularLocation>
</comment>
<dbReference type="InterPro" id="IPR011701">
    <property type="entry name" value="MFS"/>
</dbReference>
<proteinExistence type="predicted"/>
<evidence type="ECO:0000256" key="5">
    <source>
        <dbReference type="ARBA" id="ARBA00022989"/>
    </source>
</evidence>
<evidence type="ECO:0000259" key="8">
    <source>
        <dbReference type="PROSITE" id="PS50850"/>
    </source>
</evidence>
<dbReference type="Proteomes" id="UP001500483">
    <property type="component" value="Unassembled WGS sequence"/>
</dbReference>
<keyword evidence="2" id="KW-0813">Transport</keyword>
<dbReference type="RefSeq" id="WP_344928005.1">
    <property type="nucleotide sequence ID" value="NZ_BAAAYK010000038.1"/>
</dbReference>
<comment type="caution">
    <text evidence="9">The sequence shown here is derived from an EMBL/GenBank/DDBJ whole genome shotgun (WGS) entry which is preliminary data.</text>
</comment>
<dbReference type="EMBL" id="BAAAYK010000038">
    <property type="protein sequence ID" value="GAA3359512.1"/>
    <property type="molecule type" value="Genomic_DNA"/>
</dbReference>
<dbReference type="InterPro" id="IPR036259">
    <property type="entry name" value="MFS_trans_sf"/>
</dbReference>
<dbReference type="InterPro" id="IPR020846">
    <property type="entry name" value="MFS_dom"/>
</dbReference>
<evidence type="ECO:0000256" key="3">
    <source>
        <dbReference type="ARBA" id="ARBA00022475"/>
    </source>
</evidence>
<feature type="transmembrane region" description="Helical" evidence="7">
    <location>
        <begin position="314"/>
        <end position="332"/>
    </location>
</feature>
<dbReference type="PANTHER" id="PTHR43045:SF1">
    <property type="entry name" value="SHIKIMATE TRANSPORTER"/>
    <property type="match status" value="1"/>
</dbReference>
<evidence type="ECO:0000256" key="1">
    <source>
        <dbReference type="ARBA" id="ARBA00004651"/>
    </source>
</evidence>
<evidence type="ECO:0000256" key="6">
    <source>
        <dbReference type="ARBA" id="ARBA00023136"/>
    </source>
</evidence>
<feature type="transmembrane region" description="Helical" evidence="7">
    <location>
        <begin position="283"/>
        <end position="302"/>
    </location>
</feature>
<dbReference type="PROSITE" id="PS50850">
    <property type="entry name" value="MFS"/>
    <property type="match status" value="1"/>
</dbReference>
<keyword evidence="6 7" id="KW-0472">Membrane</keyword>
<evidence type="ECO:0000256" key="7">
    <source>
        <dbReference type="SAM" id="Phobius"/>
    </source>
</evidence>
<accession>A0ABP6RRQ3</accession>
<feature type="transmembrane region" description="Helical" evidence="7">
    <location>
        <begin position="249"/>
        <end position="271"/>
    </location>
</feature>
<dbReference type="CDD" id="cd17369">
    <property type="entry name" value="MFS_ShiA_like"/>
    <property type="match status" value="1"/>
</dbReference>
<feature type="domain" description="Major facilitator superfamily (MFS) profile" evidence="8">
    <location>
        <begin position="19"/>
        <end position="433"/>
    </location>
</feature>
<evidence type="ECO:0000313" key="10">
    <source>
        <dbReference type="Proteomes" id="UP001500483"/>
    </source>
</evidence>
<feature type="transmembrane region" description="Helical" evidence="7">
    <location>
        <begin position="116"/>
        <end position="136"/>
    </location>
</feature>
<dbReference type="Gene3D" id="1.20.1250.20">
    <property type="entry name" value="MFS general substrate transporter like domains"/>
    <property type="match status" value="1"/>
</dbReference>
<evidence type="ECO:0000256" key="4">
    <source>
        <dbReference type="ARBA" id="ARBA00022692"/>
    </source>
</evidence>
<dbReference type="SUPFAM" id="SSF103473">
    <property type="entry name" value="MFS general substrate transporter"/>
    <property type="match status" value="1"/>
</dbReference>
<keyword evidence="3" id="KW-1003">Cell membrane</keyword>
<sequence length="460" mass="49624">MSSDTGGRSAESRGTPRKAAASGWIGSALEYYDWFVYAQAAALVFPTIFFPEGDPTVALVSSLGTYAVGYIARPIGAVVLGHWGDRRGRKNVLVLAMLLMGLSTFAVALLPTYHQVGMLAPVLLVLLRFVQGFAVAGELSGASAMIVEQAPFGRRGYYASFSLHGTQAGQVIAAAMFLPLSAFLSDEAFDAWGWRVPFLLSAVVVFAGYLIRRRVAESALFEEERRQRRPQRAPIVQALRESGADVLRATCMTLVNVIGVVVSVFGAAYATQPGYGIEMDKSVYLWIPVVANLVALLFIPWFANLSDRFGRRPLMIIGSLGSGSLSYAYLWSVGQGNVLLTVALAILAWGVFYQVWNATFASYFQELFPARTRVTGFAIAQNLGLAITAFLPSTFALLAPPGSANVPLVVGSLCFGITVLGAVAAWSARETHRIPLADLGAKDARPLPKEEFDRLRAHSR</sequence>
<evidence type="ECO:0000256" key="2">
    <source>
        <dbReference type="ARBA" id="ARBA00022448"/>
    </source>
</evidence>
<keyword evidence="10" id="KW-1185">Reference proteome</keyword>
<feature type="transmembrane region" description="Helical" evidence="7">
    <location>
        <begin position="57"/>
        <end position="80"/>
    </location>
</feature>
<dbReference type="Pfam" id="PF07690">
    <property type="entry name" value="MFS_1"/>
    <property type="match status" value="1"/>
</dbReference>
<protein>
    <submittedName>
        <fullName evidence="9">MFS transporter</fullName>
    </submittedName>
</protein>
<evidence type="ECO:0000313" key="9">
    <source>
        <dbReference type="EMBL" id="GAA3359512.1"/>
    </source>
</evidence>
<feature type="transmembrane region" description="Helical" evidence="7">
    <location>
        <begin position="92"/>
        <end position="110"/>
    </location>
</feature>
<gene>
    <name evidence="9" type="ORF">GCM10020366_35830</name>
</gene>
<organism evidence="9 10">
    <name type="scientific">Saccharopolyspora gregorii</name>
    <dbReference type="NCBI Taxonomy" id="33914"/>
    <lineage>
        <taxon>Bacteria</taxon>
        <taxon>Bacillati</taxon>
        <taxon>Actinomycetota</taxon>
        <taxon>Actinomycetes</taxon>
        <taxon>Pseudonocardiales</taxon>
        <taxon>Pseudonocardiaceae</taxon>
        <taxon>Saccharopolyspora</taxon>
    </lineage>
</organism>
<keyword evidence="4 7" id="KW-0812">Transmembrane</keyword>
<feature type="transmembrane region" description="Helical" evidence="7">
    <location>
        <begin position="157"/>
        <end position="180"/>
    </location>
</feature>